<accession>A0A6P7KG49</accession>
<feature type="transmembrane region" description="Helical" evidence="4">
    <location>
        <begin position="35"/>
        <end position="52"/>
    </location>
</feature>
<dbReference type="PRINTS" id="PR00080">
    <property type="entry name" value="SDRFAMILY"/>
</dbReference>
<gene>
    <name evidence="6" type="primary">hsd17b2</name>
</gene>
<proteinExistence type="inferred from homology"/>
<name>A0A6P7KG49_9TELE</name>
<dbReference type="InParanoid" id="A0A6P7KG49"/>
<keyword evidence="4" id="KW-0812">Transmembrane</keyword>
<sequence>MEVRVLIHASAAAAYVFCMLWKVKKLRHGSHRPDASSLFLAGALAVGLWAFLNFTVCPDACAASLIGCSITLICVSARRETLLPTHNRAVLVTGCDSGFGHALAVLLSEMGVKVFAGVLDVEGPGAQRLRQRHSENLQVLQLDVTEPSQVEVAYHHIRAQVADTGLWGLVNNAGVLHCLADTELQPLAVYRRCMEVNFLSAVHMCQQFLPLLRQARGRIVNVSSMAGEVPLPTFGAYGASKAALSLFTRVMRLELREWGVSVAIIQPAGFRTKIFGNSKLITHYTEELLAGVSSEAREDYGYVYISSLPRSLSLMSQQMAEDLSPVVDAMCHALLAPHPRVLYSPGQMGWLLPFLHRCCPNAMFDAIITRLFRYTDCQPAGLQRR</sequence>
<dbReference type="PANTHER" id="PTHR43313">
    <property type="entry name" value="SHORT-CHAIN DEHYDROGENASE/REDUCTASE FAMILY 9C"/>
    <property type="match status" value="1"/>
</dbReference>
<keyword evidence="4" id="KW-0472">Membrane</keyword>
<dbReference type="RefSeq" id="XP_028287177.1">
    <property type="nucleotide sequence ID" value="XM_028431376.1"/>
</dbReference>
<dbReference type="AlphaFoldDB" id="A0A6P7KG49"/>
<dbReference type="InterPro" id="IPR020904">
    <property type="entry name" value="Sc_DH/Rdtase_CS"/>
</dbReference>
<dbReference type="InterPro" id="IPR036291">
    <property type="entry name" value="NAD(P)-bd_dom_sf"/>
</dbReference>
<comment type="similarity">
    <text evidence="1 3">Belongs to the short-chain dehydrogenases/reductases (SDR) family.</text>
</comment>
<evidence type="ECO:0000256" key="2">
    <source>
        <dbReference type="ARBA" id="ARBA00023002"/>
    </source>
</evidence>
<dbReference type="SUPFAM" id="SSF51735">
    <property type="entry name" value="NAD(P)-binding Rossmann-fold domains"/>
    <property type="match status" value="1"/>
</dbReference>
<dbReference type="Gene3D" id="3.40.50.720">
    <property type="entry name" value="NAD(P)-binding Rossmann-like Domain"/>
    <property type="match status" value="1"/>
</dbReference>
<feature type="transmembrane region" description="Helical" evidence="4">
    <location>
        <begin position="6"/>
        <end position="23"/>
    </location>
</feature>
<dbReference type="GeneID" id="114452197"/>
<dbReference type="CTD" id="3294"/>
<evidence type="ECO:0000313" key="5">
    <source>
        <dbReference type="Proteomes" id="UP000515145"/>
    </source>
</evidence>
<evidence type="ECO:0000256" key="3">
    <source>
        <dbReference type="RuleBase" id="RU000363"/>
    </source>
</evidence>
<protein>
    <submittedName>
        <fullName evidence="6">17-beta-hydroxysteroid dehydrogenase type 2</fullName>
    </submittedName>
</protein>
<dbReference type="InterPro" id="IPR002347">
    <property type="entry name" value="SDR_fam"/>
</dbReference>
<dbReference type="PANTHER" id="PTHR43313:SF3">
    <property type="entry name" value="17-BETA-HYDROXYSTEROID DEHYDROGENASE TYPE 2"/>
    <property type="match status" value="1"/>
</dbReference>
<dbReference type="OrthoDB" id="9876299at2759"/>
<dbReference type="GO" id="GO:0016491">
    <property type="term" value="F:oxidoreductase activity"/>
    <property type="evidence" value="ECO:0007669"/>
    <property type="project" value="UniProtKB-KW"/>
</dbReference>
<evidence type="ECO:0000256" key="4">
    <source>
        <dbReference type="SAM" id="Phobius"/>
    </source>
</evidence>
<reference evidence="6" key="1">
    <citation type="submission" date="2025-08" db="UniProtKB">
        <authorList>
            <consortium name="RefSeq"/>
        </authorList>
    </citation>
    <scope>IDENTIFICATION</scope>
</reference>
<dbReference type="PRINTS" id="PR00081">
    <property type="entry name" value="GDHRDH"/>
</dbReference>
<evidence type="ECO:0000313" key="6">
    <source>
        <dbReference type="RefSeq" id="XP_028287177.1"/>
    </source>
</evidence>
<keyword evidence="4" id="KW-1133">Transmembrane helix</keyword>
<dbReference type="GO" id="GO:0008202">
    <property type="term" value="P:steroid metabolic process"/>
    <property type="evidence" value="ECO:0007669"/>
    <property type="project" value="TreeGrafter"/>
</dbReference>
<dbReference type="Pfam" id="PF00106">
    <property type="entry name" value="adh_short"/>
    <property type="match status" value="1"/>
</dbReference>
<organism evidence="5 6">
    <name type="scientific">Parambassis ranga</name>
    <name type="common">Indian glassy fish</name>
    <dbReference type="NCBI Taxonomy" id="210632"/>
    <lineage>
        <taxon>Eukaryota</taxon>
        <taxon>Metazoa</taxon>
        <taxon>Chordata</taxon>
        <taxon>Craniata</taxon>
        <taxon>Vertebrata</taxon>
        <taxon>Euteleostomi</taxon>
        <taxon>Actinopterygii</taxon>
        <taxon>Neopterygii</taxon>
        <taxon>Teleostei</taxon>
        <taxon>Neoteleostei</taxon>
        <taxon>Acanthomorphata</taxon>
        <taxon>Ovalentaria</taxon>
        <taxon>Ambassidae</taxon>
        <taxon>Parambassis</taxon>
    </lineage>
</organism>
<evidence type="ECO:0000256" key="1">
    <source>
        <dbReference type="ARBA" id="ARBA00006484"/>
    </source>
</evidence>
<keyword evidence="2" id="KW-0560">Oxidoreductase</keyword>
<dbReference type="PROSITE" id="PS00061">
    <property type="entry name" value="ADH_SHORT"/>
    <property type="match status" value="1"/>
</dbReference>
<keyword evidence="5" id="KW-1185">Reference proteome</keyword>
<dbReference type="Proteomes" id="UP000515145">
    <property type="component" value="Chromosome 19"/>
</dbReference>